<name>A0AAE0KZW4_9CHLO</name>
<sequence>MELQALFIKSQANEWVDRPSWSRDLDDGRLNRRWPCCRLPVDWTGFDLLSDMSVELPLSPLCDLRDEKTQKLREEEAAAKVVAPH</sequence>
<organism evidence="1 2">
    <name type="scientific">Cymbomonas tetramitiformis</name>
    <dbReference type="NCBI Taxonomy" id="36881"/>
    <lineage>
        <taxon>Eukaryota</taxon>
        <taxon>Viridiplantae</taxon>
        <taxon>Chlorophyta</taxon>
        <taxon>Pyramimonadophyceae</taxon>
        <taxon>Pyramimonadales</taxon>
        <taxon>Pyramimonadaceae</taxon>
        <taxon>Cymbomonas</taxon>
    </lineage>
</organism>
<comment type="caution">
    <text evidence="1">The sequence shown here is derived from an EMBL/GenBank/DDBJ whole genome shotgun (WGS) entry which is preliminary data.</text>
</comment>
<evidence type="ECO:0000313" key="2">
    <source>
        <dbReference type="Proteomes" id="UP001190700"/>
    </source>
</evidence>
<dbReference type="Proteomes" id="UP001190700">
    <property type="component" value="Unassembled WGS sequence"/>
</dbReference>
<protein>
    <submittedName>
        <fullName evidence="1">Uncharacterized protein</fullName>
    </submittedName>
</protein>
<accession>A0AAE0KZW4</accession>
<keyword evidence="2" id="KW-1185">Reference proteome</keyword>
<proteinExistence type="predicted"/>
<reference evidence="1 2" key="1">
    <citation type="journal article" date="2015" name="Genome Biol. Evol.">
        <title>Comparative Genomics of a Bacterivorous Green Alga Reveals Evolutionary Causalities and Consequences of Phago-Mixotrophic Mode of Nutrition.</title>
        <authorList>
            <person name="Burns J.A."/>
            <person name="Paasch A."/>
            <person name="Narechania A."/>
            <person name="Kim E."/>
        </authorList>
    </citation>
    <scope>NUCLEOTIDE SEQUENCE [LARGE SCALE GENOMIC DNA]</scope>
    <source>
        <strain evidence="1 2">PLY_AMNH</strain>
    </source>
</reference>
<dbReference type="AlphaFoldDB" id="A0AAE0KZW4"/>
<evidence type="ECO:0000313" key="1">
    <source>
        <dbReference type="EMBL" id="KAK3266777.1"/>
    </source>
</evidence>
<gene>
    <name evidence="1" type="ORF">CYMTET_24622</name>
</gene>
<dbReference type="EMBL" id="LGRX02012832">
    <property type="protein sequence ID" value="KAK3266777.1"/>
    <property type="molecule type" value="Genomic_DNA"/>
</dbReference>